<dbReference type="Proteomes" id="UP000829999">
    <property type="component" value="Chromosome 2"/>
</dbReference>
<dbReference type="AlphaFoldDB" id="A0A9R0EKA5"/>
<keyword evidence="2 4" id="KW-0863">Zinc-finger</keyword>
<dbReference type="InterPro" id="IPR006572">
    <property type="entry name" value="Znf_DBF"/>
</dbReference>
<reference evidence="8" key="1">
    <citation type="submission" date="2025-08" db="UniProtKB">
        <authorList>
            <consortium name="RefSeq"/>
        </authorList>
    </citation>
    <scope>IDENTIFICATION</scope>
    <source>
        <tissue evidence="8">Whole larval tissue</tissue>
    </source>
</reference>
<evidence type="ECO:0000256" key="5">
    <source>
        <dbReference type="SAM" id="MobiDB-lite"/>
    </source>
</evidence>
<evidence type="ECO:0000256" key="2">
    <source>
        <dbReference type="ARBA" id="ARBA00022771"/>
    </source>
</evidence>
<feature type="compositionally biased region" description="Basic and acidic residues" evidence="5">
    <location>
        <begin position="822"/>
        <end position="834"/>
    </location>
</feature>
<keyword evidence="7" id="KW-1185">Reference proteome</keyword>
<dbReference type="CTD" id="34974"/>
<feature type="domain" description="DBF4-type" evidence="6">
    <location>
        <begin position="246"/>
        <end position="295"/>
    </location>
</feature>
<dbReference type="SMART" id="SM00586">
    <property type="entry name" value="ZnF_DBF"/>
    <property type="match status" value="1"/>
</dbReference>
<dbReference type="InterPro" id="IPR038545">
    <property type="entry name" value="Znf_DBF_sf"/>
</dbReference>
<evidence type="ECO:0000256" key="4">
    <source>
        <dbReference type="PROSITE-ProRule" id="PRU00600"/>
    </source>
</evidence>
<dbReference type="PROSITE" id="PS51265">
    <property type="entry name" value="ZF_DBF4"/>
    <property type="match status" value="1"/>
</dbReference>
<dbReference type="OrthoDB" id="21380at2759"/>
<name>A0A9R0EKA5_SPOFR</name>
<dbReference type="RefSeq" id="XP_035439818.2">
    <property type="nucleotide sequence ID" value="XM_035583925.2"/>
</dbReference>
<evidence type="ECO:0000256" key="1">
    <source>
        <dbReference type="ARBA" id="ARBA00022723"/>
    </source>
</evidence>
<dbReference type="Gene3D" id="6.10.250.3410">
    <property type="entry name" value="DBF zinc finger"/>
    <property type="match status" value="1"/>
</dbReference>
<feature type="compositionally biased region" description="Polar residues" evidence="5">
    <location>
        <begin position="699"/>
        <end position="712"/>
    </location>
</feature>
<dbReference type="GO" id="GO:0003676">
    <property type="term" value="F:nucleic acid binding"/>
    <property type="evidence" value="ECO:0007669"/>
    <property type="project" value="InterPro"/>
</dbReference>
<protein>
    <submittedName>
        <fullName evidence="8">Uncharacterized protein LOC118269049 isoform X1</fullName>
    </submittedName>
</protein>
<keyword evidence="3" id="KW-0862">Zinc</keyword>
<feature type="compositionally biased region" description="Basic residues" evidence="5">
    <location>
        <begin position="790"/>
        <end position="815"/>
    </location>
</feature>
<gene>
    <name evidence="8" type="primary">LOC118269049</name>
</gene>
<evidence type="ECO:0000313" key="8">
    <source>
        <dbReference type="RefSeq" id="XP_035439818.2"/>
    </source>
</evidence>
<dbReference type="Pfam" id="PF07535">
    <property type="entry name" value="zf-DBF"/>
    <property type="match status" value="1"/>
</dbReference>
<feature type="region of interest" description="Disordered" evidence="5">
    <location>
        <begin position="309"/>
        <end position="371"/>
    </location>
</feature>
<sequence length="972" mass="111100">MCYFFARDGWRESWRARWRGPPASSRCVDRISRKTRRCVFRRVDNSRRCWPPRYIVPSHASLNNIFRECSLTKRRRSHRQQELFLTSRVTHVVRDRVTETNSAGGAGAAGPARWARREGRARADAMLERVRPDPPHHTPNNKYIQISVQKAISLLDKLYDTFFTPPRVAHITYFTKHFIKIEFLDKLCRPIYKEFDEWPEISLEPDPPREKKKETPEKIVANNPKDIAIQKMTRKSRPRIKEKEEKEAKGGYCEMCNADYGDATLHRRSPHHLAFVRNHTNFLALDSLIGAGTDVATFLDKATPINGERRSLRKMCNGDSDPPKSKRSKRSQSPDSTVNGNLSPRRNGYVEDEKKHNTRCSKRASEATTEDRQYYKVVGVSTKLRSSGGFSNKRKDSSPSCNGTKPLVVKFRKVRRSELSVLSDEAEQFMFPKRASSTSSTSSDDDDKELSSRRKTTPPPPPPPVERRRQARPLALKEESSEEDSWPEDNRRRKKRTPAVTKRARRVPCKAQSTEPPPEPPEVVEQIVPAEPPAPPDGEVSPLREEPVERCMKWEDGKLKYTPAVEQLEFAFESVPHSEPWFETFKRQDEDKVLVKNIPQYFALYSKSPKLPYEIGQLPPLKPNCCPLSDLVKREEKPGPSRSYGTRGMKKQKIRKRTAALLALEGHPRKSPREHASTLAILGSAGLVHRRRHADDNKSTASEDTISDTHSNPKVDPVISETQEASERLQQFLSEVFEDAAEYDVSDEVMDGEPAVTTSTNMLDVSSMMSECENCDLIRNEIKEAADRPKGRRGKFKKKNRTGWPNKKKQTKKSSRTSSVESENKVDSSLDRSSAEPPDDDTTQDAISEEDTNLSETEKEDKTILEKSKSEFDSKDKTLTEDSVAEKCDPMDISDSKDKTLQELKVSEEKSKDEKEERKLRSETDDKDIKKRKRALHGLGDWMQPVVRVARVDPGAARRLRSAARPRSNRYR</sequence>
<feature type="region of interest" description="Disordered" evidence="5">
    <location>
        <begin position="783"/>
        <end position="931"/>
    </location>
</feature>
<feature type="region of interest" description="Disordered" evidence="5">
    <location>
        <begin position="690"/>
        <end position="716"/>
    </location>
</feature>
<evidence type="ECO:0000256" key="3">
    <source>
        <dbReference type="ARBA" id="ARBA00022833"/>
    </source>
</evidence>
<feature type="region of interest" description="Disordered" evidence="5">
    <location>
        <begin position="422"/>
        <end position="546"/>
    </location>
</feature>
<evidence type="ECO:0000313" key="7">
    <source>
        <dbReference type="Proteomes" id="UP000829999"/>
    </source>
</evidence>
<feature type="compositionally biased region" description="Acidic residues" evidence="5">
    <location>
        <begin position="837"/>
        <end position="853"/>
    </location>
</feature>
<feature type="compositionally biased region" description="Basic and acidic residues" evidence="5">
    <location>
        <begin position="856"/>
        <end position="929"/>
    </location>
</feature>
<organism evidence="7 8">
    <name type="scientific">Spodoptera frugiperda</name>
    <name type="common">Fall armyworm</name>
    <dbReference type="NCBI Taxonomy" id="7108"/>
    <lineage>
        <taxon>Eukaryota</taxon>
        <taxon>Metazoa</taxon>
        <taxon>Ecdysozoa</taxon>
        <taxon>Arthropoda</taxon>
        <taxon>Hexapoda</taxon>
        <taxon>Insecta</taxon>
        <taxon>Pterygota</taxon>
        <taxon>Neoptera</taxon>
        <taxon>Endopterygota</taxon>
        <taxon>Lepidoptera</taxon>
        <taxon>Glossata</taxon>
        <taxon>Ditrysia</taxon>
        <taxon>Noctuoidea</taxon>
        <taxon>Noctuidae</taxon>
        <taxon>Amphipyrinae</taxon>
        <taxon>Spodoptera</taxon>
    </lineage>
</organism>
<keyword evidence="1" id="KW-0479">Metal-binding</keyword>
<accession>A0A9R0EKA5</accession>
<dbReference type="GO" id="GO:0008270">
    <property type="term" value="F:zinc ion binding"/>
    <property type="evidence" value="ECO:0007669"/>
    <property type="project" value="UniProtKB-KW"/>
</dbReference>
<feature type="compositionally biased region" description="Basic residues" evidence="5">
    <location>
        <begin position="492"/>
        <end position="508"/>
    </location>
</feature>
<dbReference type="GeneID" id="118269049"/>
<evidence type="ECO:0000259" key="6">
    <source>
        <dbReference type="PROSITE" id="PS51265"/>
    </source>
</evidence>
<feature type="region of interest" description="Disordered" evidence="5">
    <location>
        <begin position="384"/>
        <end position="405"/>
    </location>
</feature>
<proteinExistence type="predicted"/>